<organism evidence="2 3">
    <name type="scientific">Nitzschia inconspicua</name>
    <dbReference type="NCBI Taxonomy" id="303405"/>
    <lineage>
        <taxon>Eukaryota</taxon>
        <taxon>Sar</taxon>
        <taxon>Stramenopiles</taxon>
        <taxon>Ochrophyta</taxon>
        <taxon>Bacillariophyta</taxon>
        <taxon>Bacillariophyceae</taxon>
        <taxon>Bacillariophycidae</taxon>
        <taxon>Bacillariales</taxon>
        <taxon>Bacillariaceae</taxon>
        <taxon>Nitzschia</taxon>
    </lineage>
</organism>
<evidence type="ECO:0000256" key="1">
    <source>
        <dbReference type="SAM" id="Phobius"/>
    </source>
</evidence>
<evidence type="ECO:0000313" key="3">
    <source>
        <dbReference type="Proteomes" id="UP000693970"/>
    </source>
</evidence>
<sequence length="518" mass="60742">MLSLSSNSPLYSITNVHIRRNVLAIFVIGFVLGHVSFVIGAIIALEATRALIQVAVYRSAWIRFLRDDVPKLFRKTQHGRITASQIEYNELTGEPERCWVSFEYHTAIRNDPKKLQQRLIERTIDSQDGNYSLEKVLYFLQQIQADEERTKSKRKVSYVYMAQDVEVGFPFQYIEIKRQEQLFWARYVDICIVFFGFQLYFMAAFIHAKLSTGDVWDVMVRATLSPILMTPYLVVQSNFQHKQRIQAWKNDPLRVSSELESMQKYWQWMGPTWLRKFYGALFLLGITGLFLCCGWMVLFLGLGMIYAIVEWIDVEAPIKRETLKAFQSQTKTAAATVDECWLEFSNSFLFGSTRHWARISYITPSGDAVTKDVQSKMLYDLFAKQNRGNRSIEVLVHPDFPRSGYPSLQFFWDLRRSWSLCSWHVLSFVMMWFYLTTACFALDIDLDYPFEELIQPIAVMILCPLTMLPHASVWRRKWYSGYLQRLHDGRTIVDLDEIDSHAKTKRLSLYDRFKRILV</sequence>
<evidence type="ECO:0000313" key="2">
    <source>
        <dbReference type="EMBL" id="KAG7371917.1"/>
    </source>
</evidence>
<keyword evidence="1" id="KW-0812">Transmembrane</keyword>
<dbReference type="EMBL" id="JAGRRH010000003">
    <property type="protein sequence ID" value="KAG7371917.1"/>
    <property type="molecule type" value="Genomic_DNA"/>
</dbReference>
<feature type="transmembrane region" description="Helical" evidence="1">
    <location>
        <begin position="22"/>
        <end position="45"/>
    </location>
</feature>
<reference evidence="2" key="1">
    <citation type="journal article" date="2021" name="Sci. Rep.">
        <title>Diploid genomic architecture of Nitzschia inconspicua, an elite biomass production diatom.</title>
        <authorList>
            <person name="Oliver A."/>
            <person name="Podell S."/>
            <person name="Pinowska A."/>
            <person name="Traller J.C."/>
            <person name="Smith S.R."/>
            <person name="McClure R."/>
            <person name="Beliaev A."/>
            <person name="Bohutskyi P."/>
            <person name="Hill E.A."/>
            <person name="Rabines A."/>
            <person name="Zheng H."/>
            <person name="Allen L.Z."/>
            <person name="Kuo A."/>
            <person name="Grigoriev I.V."/>
            <person name="Allen A.E."/>
            <person name="Hazlebeck D."/>
            <person name="Allen E.E."/>
        </authorList>
    </citation>
    <scope>NUCLEOTIDE SEQUENCE</scope>
    <source>
        <strain evidence="2">Hildebrandi</strain>
    </source>
</reference>
<accession>A0A9K3M162</accession>
<keyword evidence="1" id="KW-1133">Transmembrane helix</keyword>
<feature type="transmembrane region" description="Helical" evidence="1">
    <location>
        <begin position="453"/>
        <end position="474"/>
    </location>
</feature>
<keyword evidence="3" id="KW-1185">Reference proteome</keyword>
<comment type="caution">
    <text evidence="2">The sequence shown here is derived from an EMBL/GenBank/DDBJ whole genome shotgun (WGS) entry which is preliminary data.</text>
</comment>
<dbReference type="AlphaFoldDB" id="A0A9K3M162"/>
<name>A0A9K3M162_9STRA</name>
<keyword evidence="1" id="KW-0472">Membrane</keyword>
<feature type="transmembrane region" description="Helical" evidence="1">
    <location>
        <begin position="187"/>
        <end position="208"/>
    </location>
</feature>
<protein>
    <submittedName>
        <fullName evidence="2">Uncharacterized protein</fullName>
    </submittedName>
</protein>
<gene>
    <name evidence="2" type="ORF">IV203_018059</name>
</gene>
<proteinExistence type="predicted"/>
<dbReference type="Proteomes" id="UP000693970">
    <property type="component" value="Unassembled WGS sequence"/>
</dbReference>
<reference evidence="2" key="2">
    <citation type="submission" date="2021-04" db="EMBL/GenBank/DDBJ databases">
        <authorList>
            <person name="Podell S."/>
        </authorList>
    </citation>
    <scope>NUCLEOTIDE SEQUENCE</scope>
    <source>
        <strain evidence="2">Hildebrandi</strain>
    </source>
</reference>
<feature type="transmembrane region" description="Helical" evidence="1">
    <location>
        <begin position="277"/>
        <end position="309"/>
    </location>
</feature>
<feature type="transmembrane region" description="Helical" evidence="1">
    <location>
        <begin position="420"/>
        <end position="441"/>
    </location>
</feature>